<comment type="caution">
    <text evidence="2">The sequence shown here is derived from an EMBL/GenBank/DDBJ whole genome shotgun (WGS) entry which is preliminary data.</text>
</comment>
<protein>
    <submittedName>
        <fullName evidence="2">Putative DNA repair protein</fullName>
    </submittedName>
</protein>
<dbReference type="OrthoDB" id="9761147at2"/>
<evidence type="ECO:0000313" key="3">
    <source>
        <dbReference type="Proteomes" id="UP000248330"/>
    </source>
</evidence>
<evidence type="ECO:0000313" key="2">
    <source>
        <dbReference type="EMBL" id="PXV70981.1"/>
    </source>
</evidence>
<reference evidence="2 3" key="1">
    <citation type="submission" date="2018-04" db="EMBL/GenBank/DDBJ databases">
        <title>Genomic Encyclopedia of Type Strains, Phase IV (KMG-IV): sequencing the most valuable type-strain genomes for metagenomic binning, comparative biology and taxonomic classification.</title>
        <authorList>
            <person name="Goeker M."/>
        </authorList>
    </citation>
    <scope>NUCLEOTIDE SEQUENCE [LARGE SCALE GENOMIC DNA]</scope>
    <source>
        <strain evidence="2 3">DSM 104150</strain>
    </source>
</reference>
<accession>A0A318EIK8</accession>
<dbReference type="Gene3D" id="3.90.320.10">
    <property type="match status" value="1"/>
</dbReference>
<dbReference type="Proteomes" id="UP000248330">
    <property type="component" value="Unassembled WGS sequence"/>
</dbReference>
<dbReference type="InterPro" id="IPR038726">
    <property type="entry name" value="PDDEXK_AddAB-type"/>
</dbReference>
<dbReference type="Pfam" id="PF12705">
    <property type="entry name" value="PDDEXK_1"/>
    <property type="match status" value="1"/>
</dbReference>
<dbReference type="InterPro" id="IPR011604">
    <property type="entry name" value="PDDEXK-like_dom_sf"/>
</dbReference>
<sequence>MSVDPRAASPLDGIGLIERDGLGERLDGASDRPTVLCASPRLAQQLQADYAHAQAARGRRVWDTPPIRSLEALLSDRAAEAFARGIGRDVLSTAECVLLWRLVVAEAREDFTLLREGEAARLAAEAWRLCVEYDVSLPLQVGSPEVEAFNRWAQAYRARCRRLDRDDPHEWRLRQIDTLGQTLPGRTIVLAGFDPEPPWLRRLVASLQNGGSTVLRLADGGSERPAQGYCASNPEQELLAAAHWTRERALAQPGSRIGIVVPDLGARRADLMRIFDQVLCPSLDDLASSSASRPYNLSLGQPLSDTGLVRCALQLLQTGIGGLDLPAAGSLLCSPYWGDDDSRMSRANSDRLLREQGHLRIDLPTLQALGGDARIARLPPLASQRRADPAQWAERFTEWLDLAGWPGARPLDSADFQTLEAWRDLLASFGALGDVLGPVPASAALAQLSRLAGERVFQPQSPPVNIQVLGVSEAAGLSFDALRVLGLDDEHWPPAGRPNPFIPFELQRRLGMPHASTAQELAWAERSTQAWRRAAPEVVFCWPATDGDRPLLPSPLIQSEADGAQTGTPAQPADHWREARALAQFETFADHYAPHPDLARPVPGGTRLIGDQATCPFRAFATHRLGAKALEQPGYGPNAIDRGVVTHRVLETLWRQWRDHATLASLDDAALDRALGAAVDTELQRMATRAPQRFAPTLVRLEAERLGTLLRQWLTLERERPPFTVERLEGRKEADSATTADDDLRRFGPLQLRLRPDRIDRLDDGRRLVIDYKTGVGRKPPWRDARPEEPQLLLYALTESGIDGIAYARLRAGTVGLDGIGADADLAPQIRAYTDERDTRDASGWDALMGRWRGELQTLADEIARGLASVTPKHPRQSCRDCSLHALCRIRELAPEAADDEAAT</sequence>
<dbReference type="NCBIfam" id="TIGR03623">
    <property type="entry name" value="probable DNA repair protein"/>
    <property type="match status" value="1"/>
</dbReference>
<proteinExistence type="predicted"/>
<feature type="domain" description="PD-(D/E)XK endonuclease-like" evidence="1">
    <location>
        <begin position="613"/>
        <end position="889"/>
    </location>
</feature>
<name>A0A318EIK8_9GAMM</name>
<gene>
    <name evidence="2" type="ORF">C8D93_10119</name>
</gene>
<evidence type="ECO:0000259" key="1">
    <source>
        <dbReference type="Pfam" id="PF12705"/>
    </source>
</evidence>
<dbReference type="InterPro" id="IPR027417">
    <property type="entry name" value="P-loop_NTPase"/>
</dbReference>
<dbReference type="AlphaFoldDB" id="A0A318EIK8"/>
<keyword evidence="3" id="KW-1185">Reference proteome</keyword>
<dbReference type="EMBL" id="QICN01000001">
    <property type="protein sequence ID" value="PXV70981.1"/>
    <property type="molecule type" value="Genomic_DNA"/>
</dbReference>
<dbReference type="InterPro" id="IPR019925">
    <property type="entry name" value="DNA_repair_protein_predicted"/>
</dbReference>
<dbReference type="RefSeq" id="WP_146216467.1">
    <property type="nucleotide sequence ID" value="NZ_CAKZQT010000039.1"/>
</dbReference>
<dbReference type="SUPFAM" id="SSF52540">
    <property type="entry name" value="P-loop containing nucleoside triphosphate hydrolases"/>
    <property type="match status" value="1"/>
</dbReference>
<organism evidence="2 3">
    <name type="scientific">Sinimarinibacterium flocculans</name>
    <dbReference type="NCBI Taxonomy" id="985250"/>
    <lineage>
        <taxon>Bacteria</taxon>
        <taxon>Pseudomonadati</taxon>
        <taxon>Pseudomonadota</taxon>
        <taxon>Gammaproteobacteria</taxon>
        <taxon>Nevskiales</taxon>
        <taxon>Nevskiaceae</taxon>
        <taxon>Sinimarinibacterium</taxon>
    </lineage>
</organism>